<dbReference type="Proteomes" id="UP000299102">
    <property type="component" value="Unassembled WGS sequence"/>
</dbReference>
<keyword evidence="2" id="KW-1185">Reference proteome</keyword>
<organism evidence="1 2">
    <name type="scientific">Eumeta variegata</name>
    <name type="common">Bagworm moth</name>
    <name type="synonym">Eumeta japonica</name>
    <dbReference type="NCBI Taxonomy" id="151549"/>
    <lineage>
        <taxon>Eukaryota</taxon>
        <taxon>Metazoa</taxon>
        <taxon>Ecdysozoa</taxon>
        <taxon>Arthropoda</taxon>
        <taxon>Hexapoda</taxon>
        <taxon>Insecta</taxon>
        <taxon>Pterygota</taxon>
        <taxon>Neoptera</taxon>
        <taxon>Endopterygota</taxon>
        <taxon>Lepidoptera</taxon>
        <taxon>Glossata</taxon>
        <taxon>Ditrysia</taxon>
        <taxon>Tineoidea</taxon>
        <taxon>Psychidae</taxon>
        <taxon>Oiketicinae</taxon>
        <taxon>Eumeta</taxon>
    </lineage>
</organism>
<proteinExistence type="predicted"/>
<protein>
    <submittedName>
        <fullName evidence="1">Uncharacterized protein</fullName>
    </submittedName>
</protein>
<evidence type="ECO:0000313" key="2">
    <source>
        <dbReference type="Proteomes" id="UP000299102"/>
    </source>
</evidence>
<dbReference type="EMBL" id="BGZK01000679">
    <property type="protein sequence ID" value="GBP55837.1"/>
    <property type="molecule type" value="Genomic_DNA"/>
</dbReference>
<dbReference type="AlphaFoldDB" id="A0A4C1X0J4"/>
<name>A0A4C1X0J4_EUMVA</name>
<sequence length="75" mass="8495">MDEHTVASKCGISTIKIELRTLRLQHSDKKTSSEYYNRWRIIGGIDNLWHNLGGGRECVPLPRVAATLMSFGVEH</sequence>
<gene>
    <name evidence="1" type="ORF">EVAR_38434_1</name>
</gene>
<accession>A0A4C1X0J4</accession>
<comment type="caution">
    <text evidence="1">The sequence shown here is derived from an EMBL/GenBank/DDBJ whole genome shotgun (WGS) entry which is preliminary data.</text>
</comment>
<evidence type="ECO:0000313" key="1">
    <source>
        <dbReference type="EMBL" id="GBP55837.1"/>
    </source>
</evidence>
<reference evidence="1 2" key="1">
    <citation type="journal article" date="2019" name="Commun. Biol.">
        <title>The bagworm genome reveals a unique fibroin gene that provides high tensile strength.</title>
        <authorList>
            <person name="Kono N."/>
            <person name="Nakamura H."/>
            <person name="Ohtoshi R."/>
            <person name="Tomita M."/>
            <person name="Numata K."/>
            <person name="Arakawa K."/>
        </authorList>
    </citation>
    <scope>NUCLEOTIDE SEQUENCE [LARGE SCALE GENOMIC DNA]</scope>
</reference>